<name>A0A8X7NB59_9BASI</name>
<reference evidence="1" key="1">
    <citation type="submission" date="2016-04" db="EMBL/GenBank/DDBJ databases">
        <authorList>
            <person name="Nguyen H.D."/>
            <person name="Samba Siva P."/>
            <person name="Cullis J."/>
            <person name="Levesque C.A."/>
            <person name="Hambleton S."/>
        </authorList>
    </citation>
    <scope>NUCLEOTIDE SEQUENCE</scope>
    <source>
        <strain evidence="1">DAOMC 236422</strain>
    </source>
</reference>
<gene>
    <name evidence="1" type="ORF">A4X09_0g3547</name>
</gene>
<comment type="caution">
    <text evidence="1">The sequence shown here is derived from an EMBL/GenBank/DDBJ whole genome shotgun (WGS) entry which is preliminary data.</text>
</comment>
<keyword evidence="2" id="KW-1185">Reference proteome</keyword>
<accession>A0A8X7NB59</accession>
<proteinExistence type="predicted"/>
<reference evidence="1" key="2">
    <citation type="journal article" date="2019" name="IMA Fungus">
        <title>Genome sequencing and comparison of five Tilletia species to identify candidate genes for the detection of regulated species infecting wheat.</title>
        <authorList>
            <person name="Nguyen H.D.T."/>
            <person name="Sultana T."/>
            <person name="Kesanakurti P."/>
            <person name="Hambleton S."/>
        </authorList>
    </citation>
    <scope>NUCLEOTIDE SEQUENCE</scope>
    <source>
        <strain evidence="1">DAOMC 236422</strain>
    </source>
</reference>
<organism evidence="1 2">
    <name type="scientific">Tilletia walkeri</name>
    <dbReference type="NCBI Taxonomy" id="117179"/>
    <lineage>
        <taxon>Eukaryota</taxon>
        <taxon>Fungi</taxon>
        <taxon>Dikarya</taxon>
        <taxon>Basidiomycota</taxon>
        <taxon>Ustilaginomycotina</taxon>
        <taxon>Exobasidiomycetes</taxon>
        <taxon>Tilletiales</taxon>
        <taxon>Tilletiaceae</taxon>
        <taxon>Tilletia</taxon>
    </lineage>
</organism>
<evidence type="ECO:0000313" key="1">
    <source>
        <dbReference type="EMBL" id="KAE8268791.1"/>
    </source>
</evidence>
<dbReference type="Proteomes" id="UP000078113">
    <property type="component" value="Unassembled WGS sequence"/>
</dbReference>
<sequence length="184" mass="21024">MTEAHLLEIGRLAHAKTMEAIKTDPTFSRGVNEFISTHPVLNRLYWPAWGSLRLQEEYVGFELDRFPNIHDECATCPPVSTLEVVFTSPVHTNRFMSQRIPFKSARMGANVPAAPTSEILRPVRVKDVVRAFIGLSRKWDSSFRLAEGPITDDEPLEFRIKDSPRLDIRKDGLLVLTFDDFIDR</sequence>
<evidence type="ECO:0000313" key="2">
    <source>
        <dbReference type="Proteomes" id="UP000078113"/>
    </source>
</evidence>
<dbReference type="AlphaFoldDB" id="A0A8X7NB59"/>
<dbReference type="EMBL" id="LWDG02000128">
    <property type="protein sequence ID" value="KAE8268791.1"/>
    <property type="molecule type" value="Genomic_DNA"/>
</dbReference>
<protein>
    <submittedName>
        <fullName evidence="1">Uncharacterized protein</fullName>
    </submittedName>
</protein>